<evidence type="ECO:0000313" key="2">
    <source>
        <dbReference type="EMBL" id="SFR49659.1"/>
    </source>
</evidence>
<accession>A0A1I6H5A9</accession>
<feature type="transmembrane region" description="Helical" evidence="1">
    <location>
        <begin position="20"/>
        <end position="41"/>
    </location>
</feature>
<dbReference type="RefSeq" id="WP_090217334.1">
    <property type="nucleotide sequence ID" value="NZ_FOYO01000001.1"/>
</dbReference>
<evidence type="ECO:0000313" key="3">
    <source>
        <dbReference type="Proteomes" id="UP000199658"/>
    </source>
</evidence>
<evidence type="ECO:0000256" key="1">
    <source>
        <dbReference type="SAM" id="Phobius"/>
    </source>
</evidence>
<name>A0A1I6H5A9_9RHOB</name>
<proteinExistence type="predicted"/>
<feature type="transmembrane region" description="Helical" evidence="1">
    <location>
        <begin position="105"/>
        <end position="124"/>
    </location>
</feature>
<sequence length="173" mass="19625">MDFYTTAFELIDMRSFSNLWFWITLAYAWSAASHYVIGVPYDVVARAVKYGGQVEQDLKDLVRVNANRFIYIADNAGNWLVGFAFFALTAMAMLGFYYGMEFSQALFMIFAPMSLVFGLSVRCARRIDHTSLADIRQKLRRQRLAIQVIGMISILVTSMWGMFHNLSVGVLGG</sequence>
<dbReference type="Proteomes" id="UP000199658">
    <property type="component" value="Unassembled WGS sequence"/>
</dbReference>
<keyword evidence="1" id="KW-0812">Transmembrane</keyword>
<dbReference type="STRING" id="670154.SAMN04488002_2545"/>
<feature type="transmembrane region" description="Helical" evidence="1">
    <location>
        <begin position="144"/>
        <end position="163"/>
    </location>
</feature>
<keyword evidence="1" id="KW-0472">Membrane</keyword>
<evidence type="ECO:0008006" key="4">
    <source>
        <dbReference type="Google" id="ProtNLM"/>
    </source>
</evidence>
<dbReference type="EMBL" id="FOYO01000001">
    <property type="protein sequence ID" value="SFR49659.1"/>
    <property type="molecule type" value="Genomic_DNA"/>
</dbReference>
<keyword evidence="1" id="KW-1133">Transmembrane helix</keyword>
<keyword evidence="3" id="KW-1185">Reference proteome</keyword>
<organism evidence="2 3">
    <name type="scientific">Litoreibacter janthinus</name>
    <dbReference type="NCBI Taxonomy" id="670154"/>
    <lineage>
        <taxon>Bacteria</taxon>
        <taxon>Pseudomonadati</taxon>
        <taxon>Pseudomonadota</taxon>
        <taxon>Alphaproteobacteria</taxon>
        <taxon>Rhodobacterales</taxon>
        <taxon>Roseobacteraceae</taxon>
        <taxon>Litoreibacter</taxon>
    </lineage>
</organism>
<dbReference type="AlphaFoldDB" id="A0A1I6H5A9"/>
<dbReference type="OrthoDB" id="7847071at2"/>
<protein>
    <recommendedName>
        <fullName evidence="4">Component of SufBCD complex</fullName>
    </recommendedName>
</protein>
<gene>
    <name evidence="2" type="ORF">SAMN04488002_2545</name>
</gene>
<reference evidence="3" key="1">
    <citation type="submission" date="2016-10" db="EMBL/GenBank/DDBJ databases">
        <authorList>
            <person name="Varghese N."/>
            <person name="Submissions S."/>
        </authorList>
    </citation>
    <scope>NUCLEOTIDE SEQUENCE [LARGE SCALE GENOMIC DNA]</scope>
    <source>
        <strain evidence="3">DSM 26921</strain>
    </source>
</reference>
<feature type="transmembrane region" description="Helical" evidence="1">
    <location>
        <begin position="78"/>
        <end position="99"/>
    </location>
</feature>